<dbReference type="RefSeq" id="WP_044129162.1">
    <property type="nucleotide sequence ID" value="NZ_CP062152.1"/>
</dbReference>
<dbReference type="EMBL" id="CP097357">
    <property type="protein sequence ID" value="UYV29684.1"/>
    <property type="molecule type" value="Genomic_DNA"/>
</dbReference>
<dbReference type="Proteomes" id="UP001163036">
    <property type="component" value="Plasmid pVP-16-VB00198-1"/>
</dbReference>
<proteinExistence type="predicted"/>
<reference evidence="1" key="1">
    <citation type="submission" date="2022-05" db="EMBL/GenBank/DDBJ databases">
        <title>Megaplasmid of Vibrio parahaemolyticus.</title>
        <authorList>
            <person name="Strauch E."/>
            <person name="Borowiak M."/>
        </authorList>
    </citation>
    <scope>NUCLEOTIDE SEQUENCE</scope>
    <source>
        <strain evidence="1">16-VB00198</strain>
        <plasmid evidence="1">pVP-16-VB00198-1</plasmid>
    </source>
</reference>
<keyword evidence="1" id="KW-0614">Plasmid</keyword>
<geneLocation type="plasmid" evidence="1 2">
    <name>pVP-16-VB00198-1</name>
</geneLocation>
<evidence type="ECO:0000313" key="2">
    <source>
        <dbReference type="Proteomes" id="UP001163036"/>
    </source>
</evidence>
<evidence type="ECO:0000313" key="1">
    <source>
        <dbReference type="EMBL" id="UYV29684.1"/>
    </source>
</evidence>
<dbReference type="AlphaFoldDB" id="A0A8H9TK20"/>
<organism evidence="1 2">
    <name type="scientific">Vibrio parahaemolyticus</name>
    <dbReference type="NCBI Taxonomy" id="670"/>
    <lineage>
        <taxon>Bacteria</taxon>
        <taxon>Pseudomonadati</taxon>
        <taxon>Pseudomonadota</taxon>
        <taxon>Gammaproteobacteria</taxon>
        <taxon>Vibrionales</taxon>
        <taxon>Vibrionaceae</taxon>
        <taxon>Vibrio</taxon>
    </lineage>
</organism>
<sequence>MPECNQQISMKSLAFWDTPEKDVEEAQAKMDSITKSLSSEQVKTLEELIEWITTEAEYTTVYDREPN</sequence>
<name>A0A8H9TK20_VIBPH</name>
<gene>
    <name evidence="1" type="ORF">M5598_27280</name>
</gene>
<protein>
    <submittedName>
        <fullName evidence="1">Uncharacterized protein</fullName>
    </submittedName>
</protein>
<accession>A0A8H9TK20</accession>